<keyword evidence="3" id="KW-1185">Reference proteome</keyword>
<evidence type="ECO:0008006" key="4">
    <source>
        <dbReference type="Google" id="ProtNLM"/>
    </source>
</evidence>
<accession>A0A5C3KNI6</accession>
<keyword evidence="1" id="KW-0812">Transmembrane</keyword>
<evidence type="ECO:0000313" key="3">
    <source>
        <dbReference type="Proteomes" id="UP000307440"/>
    </source>
</evidence>
<sequence>MLEKVEYIPDQAPTASDSDIPLFLRKSPLQLIKQDVTLVLQKLPYLLSVFLPQNRLAPSREFAHIHLVLCHVLLGIATLIAVLAGVVISLAAPGLLGLLFWVVFTLVVVWGPACLFNGDIDLLRDGIVRSDVPGVEEKEGEAWVFINGVMVGSTFLRDNVNLLSKTFQRPITGIHNRTFGFFFDIIECLVQRDLFYATQDTRIAYNHIKKTLLRPDIHKVVLMAHSQGAIIASNILDILFAELHHPEVFSKLEVYTFGSAANHFYNPPVRKGDFDQAGPAKRQIQVFEHYVNEKDFVAQIGILRCFPPSNGEAVVSDAQYYGKVFTRLGAGGHMLNEHYLYSMFGKESGLEDDSHHDHAHSPFLDSVVFERGVNGSEDDNTQSLKTVKELSKLWQYLGGKEPVARRSLIDISED</sequence>
<keyword evidence="1" id="KW-1133">Transmembrane helix</keyword>
<dbReference type="AlphaFoldDB" id="A0A5C3KNI6"/>
<evidence type="ECO:0000313" key="2">
    <source>
        <dbReference type="EMBL" id="TFK21637.1"/>
    </source>
</evidence>
<dbReference type="OrthoDB" id="3258904at2759"/>
<dbReference type="PANTHER" id="PTHR42044:SF2">
    <property type="entry name" value="DUF676 DOMAIN-CONTAINING PROTEIN"/>
    <property type="match status" value="1"/>
</dbReference>
<feature type="transmembrane region" description="Helical" evidence="1">
    <location>
        <begin position="65"/>
        <end position="92"/>
    </location>
</feature>
<feature type="transmembrane region" description="Helical" evidence="1">
    <location>
        <begin position="98"/>
        <end position="116"/>
    </location>
</feature>
<dbReference type="SUPFAM" id="SSF53474">
    <property type="entry name" value="alpha/beta-Hydrolases"/>
    <property type="match status" value="1"/>
</dbReference>
<keyword evidence="1" id="KW-0472">Membrane</keyword>
<evidence type="ECO:0000256" key="1">
    <source>
        <dbReference type="SAM" id="Phobius"/>
    </source>
</evidence>
<name>A0A5C3KNI6_COPMA</name>
<dbReference type="PANTHER" id="PTHR42044">
    <property type="entry name" value="DUF676 DOMAIN-CONTAINING PROTEIN-RELATED"/>
    <property type="match status" value="1"/>
</dbReference>
<reference evidence="2 3" key="1">
    <citation type="journal article" date="2019" name="Nat. Ecol. Evol.">
        <title>Megaphylogeny resolves global patterns of mushroom evolution.</title>
        <authorList>
            <person name="Varga T."/>
            <person name="Krizsan K."/>
            <person name="Foldi C."/>
            <person name="Dima B."/>
            <person name="Sanchez-Garcia M."/>
            <person name="Sanchez-Ramirez S."/>
            <person name="Szollosi G.J."/>
            <person name="Szarkandi J.G."/>
            <person name="Papp V."/>
            <person name="Albert L."/>
            <person name="Andreopoulos W."/>
            <person name="Angelini C."/>
            <person name="Antonin V."/>
            <person name="Barry K.W."/>
            <person name="Bougher N.L."/>
            <person name="Buchanan P."/>
            <person name="Buyck B."/>
            <person name="Bense V."/>
            <person name="Catcheside P."/>
            <person name="Chovatia M."/>
            <person name="Cooper J."/>
            <person name="Damon W."/>
            <person name="Desjardin D."/>
            <person name="Finy P."/>
            <person name="Geml J."/>
            <person name="Haridas S."/>
            <person name="Hughes K."/>
            <person name="Justo A."/>
            <person name="Karasinski D."/>
            <person name="Kautmanova I."/>
            <person name="Kiss B."/>
            <person name="Kocsube S."/>
            <person name="Kotiranta H."/>
            <person name="LaButti K.M."/>
            <person name="Lechner B.E."/>
            <person name="Liimatainen K."/>
            <person name="Lipzen A."/>
            <person name="Lukacs Z."/>
            <person name="Mihaltcheva S."/>
            <person name="Morgado L.N."/>
            <person name="Niskanen T."/>
            <person name="Noordeloos M.E."/>
            <person name="Ohm R.A."/>
            <person name="Ortiz-Santana B."/>
            <person name="Ovrebo C."/>
            <person name="Racz N."/>
            <person name="Riley R."/>
            <person name="Savchenko A."/>
            <person name="Shiryaev A."/>
            <person name="Soop K."/>
            <person name="Spirin V."/>
            <person name="Szebenyi C."/>
            <person name="Tomsovsky M."/>
            <person name="Tulloss R.E."/>
            <person name="Uehling J."/>
            <person name="Grigoriev I.V."/>
            <person name="Vagvolgyi C."/>
            <person name="Papp T."/>
            <person name="Martin F.M."/>
            <person name="Miettinen O."/>
            <person name="Hibbett D.S."/>
            <person name="Nagy L.G."/>
        </authorList>
    </citation>
    <scope>NUCLEOTIDE SEQUENCE [LARGE SCALE GENOMIC DNA]</scope>
    <source>
        <strain evidence="2 3">CBS 121175</strain>
    </source>
</reference>
<protein>
    <recommendedName>
        <fullName evidence="4">DUF676 domain-containing protein</fullName>
    </recommendedName>
</protein>
<proteinExistence type="predicted"/>
<dbReference type="STRING" id="230819.A0A5C3KNI6"/>
<organism evidence="2 3">
    <name type="scientific">Coprinopsis marcescibilis</name>
    <name type="common">Agaric fungus</name>
    <name type="synonym">Psathyrella marcescibilis</name>
    <dbReference type="NCBI Taxonomy" id="230819"/>
    <lineage>
        <taxon>Eukaryota</taxon>
        <taxon>Fungi</taxon>
        <taxon>Dikarya</taxon>
        <taxon>Basidiomycota</taxon>
        <taxon>Agaricomycotina</taxon>
        <taxon>Agaricomycetes</taxon>
        <taxon>Agaricomycetidae</taxon>
        <taxon>Agaricales</taxon>
        <taxon>Agaricineae</taxon>
        <taxon>Psathyrellaceae</taxon>
        <taxon>Coprinopsis</taxon>
    </lineage>
</organism>
<gene>
    <name evidence="2" type="ORF">FA15DRAFT_696226</name>
</gene>
<dbReference type="EMBL" id="ML210262">
    <property type="protein sequence ID" value="TFK21637.1"/>
    <property type="molecule type" value="Genomic_DNA"/>
</dbReference>
<dbReference type="InterPro" id="IPR029058">
    <property type="entry name" value="AB_hydrolase_fold"/>
</dbReference>
<dbReference type="Proteomes" id="UP000307440">
    <property type="component" value="Unassembled WGS sequence"/>
</dbReference>